<evidence type="ECO:0000313" key="2">
    <source>
        <dbReference type="Proteomes" id="UP000507222"/>
    </source>
</evidence>
<evidence type="ECO:0008006" key="3">
    <source>
        <dbReference type="Google" id="ProtNLM"/>
    </source>
</evidence>
<protein>
    <recommendedName>
        <fullName evidence="3">DUF4219 domain-containing protein</fullName>
    </recommendedName>
</protein>
<proteinExistence type="predicted"/>
<accession>A0A6J5UQ34</accession>
<organism evidence="1 2">
    <name type="scientific">Prunus armeniaca</name>
    <name type="common">Apricot</name>
    <name type="synonym">Armeniaca vulgaris</name>
    <dbReference type="NCBI Taxonomy" id="36596"/>
    <lineage>
        <taxon>Eukaryota</taxon>
        <taxon>Viridiplantae</taxon>
        <taxon>Streptophyta</taxon>
        <taxon>Embryophyta</taxon>
        <taxon>Tracheophyta</taxon>
        <taxon>Spermatophyta</taxon>
        <taxon>Magnoliopsida</taxon>
        <taxon>eudicotyledons</taxon>
        <taxon>Gunneridae</taxon>
        <taxon>Pentapetalae</taxon>
        <taxon>rosids</taxon>
        <taxon>fabids</taxon>
        <taxon>Rosales</taxon>
        <taxon>Rosaceae</taxon>
        <taxon>Amygdaloideae</taxon>
        <taxon>Amygdaleae</taxon>
        <taxon>Prunus</taxon>
    </lineage>
</organism>
<sequence length="305" mass="35444">MRAFLSALDDRVWYTIENGWTKPTKTVEDEVILTWYEWFTGKFIAISIENIDMVTNTIVKIFEAALWKSANQDLRPNHFGMDWAADSVTHPHYFDGSNYAARKAKTRAFVSALDDLVWYTIENGWIEPTKTMEDEVVLIWYEWFTGKFVTISIENIHMIGNQAKSGGERRKKREGGVGVWGAWCMRAMEKLFVDLLAHPISHLIAPKTSLHVLTIYDQNLRLHHFGMDWAADSVTHPHYFDGSNYAGWKAKMRAFVSALDDLVWYTIENAWIEPTKTMEDEVVLIWYEWFPGKFVTISIENIDMV</sequence>
<evidence type="ECO:0000313" key="1">
    <source>
        <dbReference type="EMBL" id="CAB4278700.1"/>
    </source>
</evidence>
<reference evidence="1 2" key="1">
    <citation type="submission" date="2020-05" db="EMBL/GenBank/DDBJ databases">
        <authorList>
            <person name="Campoy J."/>
            <person name="Schneeberger K."/>
            <person name="Spophaly S."/>
        </authorList>
    </citation>
    <scope>NUCLEOTIDE SEQUENCE [LARGE SCALE GENOMIC DNA]</scope>
    <source>
        <strain evidence="1">PruArmRojPasFocal</strain>
    </source>
</reference>
<gene>
    <name evidence="1" type="ORF">CURHAP_LOCUS30289</name>
</gene>
<dbReference type="AlphaFoldDB" id="A0A6J5UQ34"/>
<name>A0A6J5UQ34_PRUAR</name>
<dbReference type="Proteomes" id="UP000507222">
    <property type="component" value="Unassembled WGS sequence"/>
</dbReference>
<dbReference type="EMBL" id="CAEKDK010000004">
    <property type="protein sequence ID" value="CAB4278700.1"/>
    <property type="molecule type" value="Genomic_DNA"/>
</dbReference>